<dbReference type="RefSeq" id="WP_191282836.1">
    <property type="nucleotide sequence ID" value="NZ_BNAI01000002.1"/>
</dbReference>
<comment type="caution">
    <text evidence="3">The sequence shown here is derived from an EMBL/GenBank/DDBJ whole genome shotgun (WGS) entry which is preliminary data.</text>
</comment>
<protein>
    <recommendedName>
        <fullName evidence="2">Bacterial spore germination immunoglobulin-like domain-containing protein</fullName>
    </recommendedName>
</protein>
<sequence length="187" mass="19809">MKRALIVVVIVLAALAGALVTWLLLRQSAPPTVNSYAECVAAGYPVLETYPEQCRTPDGRTFVNPDATPIGPTGEFTSEGGTTITLDGWTDALVASPLTITGEVPGNWSFEASFSVQLTDAEGNVLVEAPAQLEGDWMTDEMVPFSVTLTFEPPPGTNPSGFLVLLKANASGLPENDDSVRIPIVFE</sequence>
<evidence type="ECO:0000256" key="1">
    <source>
        <dbReference type="SAM" id="MobiDB-lite"/>
    </source>
</evidence>
<dbReference type="AlphaFoldDB" id="A0A8J3GQF2"/>
<gene>
    <name evidence="3" type="ORF">GCM10011600_14960</name>
</gene>
<evidence type="ECO:0000313" key="3">
    <source>
        <dbReference type="EMBL" id="GHF14981.1"/>
    </source>
</evidence>
<reference evidence="3" key="1">
    <citation type="journal article" date="2014" name="Int. J. Syst. Evol. Microbiol.">
        <title>Complete genome sequence of Corynebacterium casei LMG S-19264T (=DSM 44701T), isolated from a smear-ripened cheese.</title>
        <authorList>
            <consortium name="US DOE Joint Genome Institute (JGI-PGF)"/>
            <person name="Walter F."/>
            <person name="Albersmeier A."/>
            <person name="Kalinowski J."/>
            <person name="Ruckert C."/>
        </authorList>
    </citation>
    <scope>NUCLEOTIDE SEQUENCE</scope>
    <source>
        <strain evidence="3">CGMCC 1.16548</strain>
    </source>
</reference>
<dbReference type="InterPro" id="IPR018911">
    <property type="entry name" value="Gmad2_Ig-like_dom"/>
</dbReference>
<reference evidence="3" key="2">
    <citation type="submission" date="2020-09" db="EMBL/GenBank/DDBJ databases">
        <authorList>
            <person name="Sun Q."/>
            <person name="Zhou Y."/>
        </authorList>
    </citation>
    <scope>NUCLEOTIDE SEQUENCE</scope>
    <source>
        <strain evidence="3">CGMCC 1.16548</strain>
    </source>
</reference>
<evidence type="ECO:0000259" key="2">
    <source>
        <dbReference type="Pfam" id="PF10648"/>
    </source>
</evidence>
<evidence type="ECO:0000313" key="4">
    <source>
        <dbReference type="Proteomes" id="UP000617531"/>
    </source>
</evidence>
<keyword evidence="4" id="KW-1185">Reference proteome</keyword>
<accession>A0A8J3GQF2</accession>
<organism evidence="3 4">
    <name type="scientific">Pseudolysinimonas yzui</name>
    <dbReference type="NCBI Taxonomy" id="2708254"/>
    <lineage>
        <taxon>Bacteria</taxon>
        <taxon>Bacillati</taxon>
        <taxon>Actinomycetota</taxon>
        <taxon>Actinomycetes</taxon>
        <taxon>Micrococcales</taxon>
        <taxon>Microbacteriaceae</taxon>
        <taxon>Pseudolysinimonas</taxon>
    </lineage>
</organism>
<proteinExistence type="predicted"/>
<feature type="domain" description="Bacterial spore germination immunoglobulin-like" evidence="2">
    <location>
        <begin position="91"/>
        <end position="169"/>
    </location>
</feature>
<dbReference type="EMBL" id="BNAI01000002">
    <property type="protein sequence ID" value="GHF14981.1"/>
    <property type="molecule type" value="Genomic_DNA"/>
</dbReference>
<feature type="region of interest" description="Disordered" evidence="1">
    <location>
        <begin position="57"/>
        <end position="78"/>
    </location>
</feature>
<name>A0A8J3GQF2_9MICO</name>
<dbReference type="Proteomes" id="UP000617531">
    <property type="component" value="Unassembled WGS sequence"/>
</dbReference>
<dbReference type="Pfam" id="PF10648">
    <property type="entry name" value="Gmad2"/>
    <property type="match status" value="1"/>
</dbReference>